<dbReference type="EMBL" id="LAZR01001843">
    <property type="protein sequence ID" value="KKN38241.1"/>
    <property type="molecule type" value="Genomic_DNA"/>
</dbReference>
<dbReference type="AlphaFoldDB" id="A0A0F9SMY9"/>
<organism evidence="1">
    <name type="scientific">marine sediment metagenome</name>
    <dbReference type="NCBI Taxonomy" id="412755"/>
    <lineage>
        <taxon>unclassified sequences</taxon>
        <taxon>metagenomes</taxon>
        <taxon>ecological metagenomes</taxon>
    </lineage>
</organism>
<accession>A0A0F9SMY9</accession>
<protein>
    <recommendedName>
        <fullName evidence="2">HNH endonuclease</fullName>
    </recommendedName>
</protein>
<reference evidence="1" key="1">
    <citation type="journal article" date="2015" name="Nature">
        <title>Complex archaea that bridge the gap between prokaryotes and eukaryotes.</title>
        <authorList>
            <person name="Spang A."/>
            <person name="Saw J.H."/>
            <person name="Jorgensen S.L."/>
            <person name="Zaremba-Niedzwiedzka K."/>
            <person name="Martijn J."/>
            <person name="Lind A.E."/>
            <person name="van Eijk R."/>
            <person name="Schleper C."/>
            <person name="Guy L."/>
            <person name="Ettema T.J."/>
        </authorList>
    </citation>
    <scope>NUCLEOTIDE SEQUENCE</scope>
</reference>
<evidence type="ECO:0000313" key="1">
    <source>
        <dbReference type="EMBL" id="KKN38241.1"/>
    </source>
</evidence>
<comment type="caution">
    <text evidence="1">The sequence shown here is derived from an EMBL/GenBank/DDBJ whole genome shotgun (WGS) entry which is preliminary data.</text>
</comment>
<sequence length="176" mass="21379">MFNIIKKCQDLELELSKYKLCASLIPKKSFFANLRKVLIKKQWDLVRRFVYKKDFYRCFICGKSNVRLEAHENWEYDYKNSIQKLQDINALCKMCHLNIHLGLSMILVQKGKLCKYELREHWCTVNQEELINFKDYQLKVNVLWIFRNQFEWKIVDKNDKNIFKGLNFNELIRSLV</sequence>
<name>A0A0F9SMY9_9ZZZZ</name>
<gene>
    <name evidence="1" type="ORF">LCGC14_0755490</name>
</gene>
<proteinExistence type="predicted"/>
<evidence type="ECO:0008006" key="2">
    <source>
        <dbReference type="Google" id="ProtNLM"/>
    </source>
</evidence>